<dbReference type="InterPro" id="IPR052951">
    <property type="entry name" value="Tellurite_res_ion_channel"/>
</dbReference>
<comment type="subcellular location">
    <subcellularLocation>
        <location evidence="1">Membrane</location>
        <topology evidence="1">Multi-pass membrane protein</topology>
    </subcellularLocation>
</comment>
<evidence type="ECO:0000313" key="7">
    <source>
        <dbReference type="Proteomes" id="UP000241209"/>
    </source>
</evidence>
<feature type="transmembrane region" description="Helical" evidence="5">
    <location>
        <begin position="277"/>
        <end position="298"/>
    </location>
</feature>
<feature type="transmembrane region" description="Helical" evidence="5">
    <location>
        <begin position="188"/>
        <end position="207"/>
    </location>
</feature>
<dbReference type="PANTHER" id="PTHR37955:SF1">
    <property type="entry name" value="DEP DOMAIN-CONTAINING PROTEIN"/>
    <property type="match status" value="1"/>
</dbReference>
<dbReference type="GO" id="GO:0005886">
    <property type="term" value="C:plasma membrane"/>
    <property type="evidence" value="ECO:0007669"/>
    <property type="project" value="TreeGrafter"/>
</dbReference>
<feature type="transmembrane region" description="Helical" evidence="5">
    <location>
        <begin position="157"/>
        <end position="176"/>
    </location>
</feature>
<evidence type="ECO:0000256" key="4">
    <source>
        <dbReference type="ARBA" id="ARBA00023136"/>
    </source>
</evidence>
<feature type="transmembrane region" description="Helical" evidence="5">
    <location>
        <begin position="68"/>
        <end position="89"/>
    </location>
</feature>
<dbReference type="AlphaFoldDB" id="A0A2T4PWV2"/>
<comment type="caution">
    <text evidence="6">The sequence shown here is derived from an EMBL/GenBank/DDBJ whole genome shotgun (WGS) entry which is preliminary data.</text>
</comment>
<feature type="transmembrane region" description="Helical" evidence="5">
    <location>
        <begin position="34"/>
        <end position="56"/>
    </location>
</feature>
<organism evidence="6 7">
    <name type="scientific">Mammaliicoccus vitulinus</name>
    <dbReference type="NCBI Taxonomy" id="71237"/>
    <lineage>
        <taxon>Bacteria</taxon>
        <taxon>Bacillati</taxon>
        <taxon>Bacillota</taxon>
        <taxon>Bacilli</taxon>
        <taxon>Bacillales</taxon>
        <taxon>Staphylococcaceae</taxon>
        <taxon>Mammaliicoccus</taxon>
    </lineage>
</organism>
<reference evidence="6 7" key="1">
    <citation type="journal article" date="2016" name="Front. Microbiol.">
        <title>Comprehensive Phylogenetic Analysis of Bovine Non-aureus Staphylococci Species Based on Whole-Genome Sequencing.</title>
        <authorList>
            <person name="Naushad S."/>
            <person name="Barkema H.W."/>
            <person name="Luby C."/>
            <person name="Condas L.A."/>
            <person name="Nobrega D.B."/>
            <person name="Carson D.A."/>
            <person name="De Buck J."/>
        </authorList>
    </citation>
    <scope>NUCLEOTIDE SEQUENCE [LARGE SCALE GENOMIC DNA]</scope>
    <source>
        <strain evidence="6 7">SNUC 2204</strain>
    </source>
</reference>
<dbReference type="GO" id="GO:0046583">
    <property type="term" value="F:monoatomic cation efflux transmembrane transporter activity"/>
    <property type="evidence" value="ECO:0007669"/>
    <property type="project" value="TreeGrafter"/>
</dbReference>
<keyword evidence="3 5" id="KW-1133">Transmembrane helix</keyword>
<accession>A0A2T4PWV2</accession>
<gene>
    <name evidence="6" type="ORF">BU072_01500</name>
</gene>
<feature type="transmembrane region" description="Helical" evidence="5">
    <location>
        <begin position="134"/>
        <end position="151"/>
    </location>
</feature>
<feature type="transmembrane region" description="Helical" evidence="5">
    <location>
        <begin position="9"/>
        <end position="28"/>
    </location>
</feature>
<dbReference type="InterPro" id="IPR038665">
    <property type="entry name" value="Voltage-dep_anion_channel_sf"/>
</dbReference>
<dbReference type="CDD" id="cd09325">
    <property type="entry name" value="TDT_C4-dicarb_trans"/>
    <property type="match status" value="1"/>
</dbReference>
<dbReference type="EMBL" id="PZFK01000002">
    <property type="protein sequence ID" value="PTI30981.1"/>
    <property type="molecule type" value="Genomic_DNA"/>
</dbReference>
<sequence>MFNIGLKRIPIAISGLALGIMALSNLFYHLSLTSIGLFVFIISCAILSIVALKWIVYPTMFLKELKNINTFAILPTLPMALMLLVFIVKTEFLVETYVLNIVWYAAILLHASFIVIFIGFYAFRNFKSWPNTSWFVMFVGIGVIGETSAAFNISIGHLATIVGSIFLILILGYVLFNKAWQNYNQEQFPMVIIMSAPAALCLNGYILNNSSYSMVYVFIFLVLSQMLFLFTLIFLPKIIQRGFKVSFSALTFPWVTTAASLYNVNQNIYVNETITNIGNVLSIIEIIWAALIVVYVIYKYIVFLTTKDVVYG</sequence>
<evidence type="ECO:0000256" key="5">
    <source>
        <dbReference type="SAM" id="Phobius"/>
    </source>
</evidence>
<proteinExistence type="predicted"/>
<dbReference type="RefSeq" id="WP_107556601.1">
    <property type="nucleotide sequence ID" value="NZ_PZFK01000002.1"/>
</dbReference>
<dbReference type="STRING" id="1167632.GCA_000286335_00314"/>
<dbReference type="InterPro" id="IPR004695">
    <property type="entry name" value="SLAC1/Mae1/Ssu1/TehA"/>
</dbReference>
<evidence type="ECO:0000256" key="1">
    <source>
        <dbReference type="ARBA" id="ARBA00004141"/>
    </source>
</evidence>
<dbReference type="Gene3D" id="1.50.10.150">
    <property type="entry name" value="Voltage-dependent anion channel"/>
    <property type="match status" value="1"/>
</dbReference>
<evidence type="ECO:0000256" key="3">
    <source>
        <dbReference type="ARBA" id="ARBA00022989"/>
    </source>
</evidence>
<evidence type="ECO:0000256" key="2">
    <source>
        <dbReference type="ARBA" id="ARBA00022692"/>
    </source>
</evidence>
<protein>
    <submittedName>
        <fullName evidence="6">Uncharacterized protein</fullName>
    </submittedName>
</protein>
<name>A0A2T4PWV2_9STAP</name>
<feature type="transmembrane region" description="Helical" evidence="5">
    <location>
        <begin position="101"/>
        <end position="122"/>
    </location>
</feature>
<dbReference type="PANTHER" id="PTHR37955">
    <property type="entry name" value="TELLURITE RESISTANCE PROTEIN TEHA"/>
    <property type="match status" value="1"/>
</dbReference>
<keyword evidence="2 5" id="KW-0812">Transmembrane</keyword>
<keyword evidence="4 5" id="KW-0472">Membrane</keyword>
<dbReference type="Proteomes" id="UP000241209">
    <property type="component" value="Unassembled WGS sequence"/>
</dbReference>
<dbReference type="Pfam" id="PF03595">
    <property type="entry name" value="SLAC1"/>
    <property type="match status" value="1"/>
</dbReference>
<evidence type="ECO:0000313" key="6">
    <source>
        <dbReference type="EMBL" id="PTI30981.1"/>
    </source>
</evidence>
<feature type="transmembrane region" description="Helical" evidence="5">
    <location>
        <begin position="247"/>
        <end position="265"/>
    </location>
</feature>
<feature type="transmembrane region" description="Helical" evidence="5">
    <location>
        <begin position="213"/>
        <end position="235"/>
    </location>
</feature>